<feature type="transmembrane region" description="Helical" evidence="1">
    <location>
        <begin position="443"/>
        <end position="461"/>
    </location>
</feature>
<reference evidence="3" key="1">
    <citation type="journal article" date="2019" name="Int. J. Syst. Evol. Microbiol.">
        <title>The Global Catalogue of Microorganisms (GCM) 10K type strain sequencing project: providing services to taxonomists for standard genome sequencing and annotation.</title>
        <authorList>
            <consortium name="The Broad Institute Genomics Platform"/>
            <consortium name="The Broad Institute Genome Sequencing Center for Infectious Disease"/>
            <person name="Wu L."/>
            <person name="Ma J."/>
        </authorList>
    </citation>
    <scope>NUCLEOTIDE SEQUENCE [LARGE SCALE GENOMIC DNA]</scope>
    <source>
        <strain evidence="3">JCM 18127</strain>
    </source>
</reference>
<organism evidence="2 3">
    <name type="scientific">Nocardioides nanhaiensis</name>
    <dbReference type="NCBI Taxonomy" id="1476871"/>
    <lineage>
        <taxon>Bacteria</taxon>
        <taxon>Bacillati</taxon>
        <taxon>Actinomycetota</taxon>
        <taxon>Actinomycetes</taxon>
        <taxon>Propionibacteriales</taxon>
        <taxon>Nocardioidaceae</taxon>
        <taxon>Nocardioides</taxon>
    </lineage>
</organism>
<proteinExistence type="predicted"/>
<feature type="transmembrane region" description="Helical" evidence="1">
    <location>
        <begin position="315"/>
        <end position="339"/>
    </location>
</feature>
<evidence type="ECO:0000256" key="1">
    <source>
        <dbReference type="SAM" id="Phobius"/>
    </source>
</evidence>
<protein>
    <recommendedName>
        <fullName evidence="4">Type VII secretion integral membrane protein EccD</fullName>
    </recommendedName>
</protein>
<feature type="transmembrane region" description="Helical" evidence="1">
    <location>
        <begin position="372"/>
        <end position="391"/>
    </location>
</feature>
<feature type="transmembrane region" description="Helical" evidence="1">
    <location>
        <begin position="115"/>
        <end position="132"/>
    </location>
</feature>
<comment type="caution">
    <text evidence="2">The sequence shown here is derived from an EMBL/GenBank/DDBJ whole genome shotgun (WGS) entry which is preliminary data.</text>
</comment>
<dbReference type="EMBL" id="BAABIM010000002">
    <property type="protein sequence ID" value="GAA4685874.1"/>
    <property type="molecule type" value="Genomic_DNA"/>
</dbReference>
<sequence>MSGAATGRDSSLALSVHGPQGVVDLLVPAGASGVDVAREYAAQVGSRSVPALCTRRGRRLGAETSLVESGVRSGALLVALDPAGQDRAGQTSRRERLRAEIVPVRRVGPPGRLSATWFAVAALLGVLAGWMAAGLPQDDRLREVTVYVLAATAFVGVLPVGRFAAHRATSAPAFAGAAAYAVAYEPVPERLPTILGVSALVAAVTAAVGRALDRRADEALQVWVVTGVACFLVSAGAALVGFAPSVVWCALLLGAMLATRFVPSFAVDVPDQYLIDIERLAVTAWSARERPRGRRGRIIIPRRAVAAVVDRGTRLVVASSAAVLAVSAVAAPMLLATATGDVDRIGARTLVFFVGATLMLVGRSYRNGAARLMLRLAGLACWLVLAVALLSPLGPAGPTARGWVVTLAILGASLLVVVAVAVGRGWRSAWWSRRAEVAEGVSGAFALASVVVAVGAFRSLWELTGAGLGT</sequence>
<feature type="transmembrane region" description="Helical" evidence="1">
    <location>
        <begin position="219"/>
        <end position="239"/>
    </location>
</feature>
<evidence type="ECO:0000313" key="2">
    <source>
        <dbReference type="EMBL" id="GAA4685874.1"/>
    </source>
</evidence>
<feature type="transmembrane region" description="Helical" evidence="1">
    <location>
        <begin position="245"/>
        <end position="262"/>
    </location>
</feature>
<gene>
    <name evidence="2" type="ORF">GCM10023226_24480</name>
</gene>
<feature type="transmembrane region" description="Helical" evidence="1">
    <location>
        <begin position="345"/>
        <end position="365"/>
    </location>
</feature>
<feature type="transmembrane region" description="Helical" evidence="1">
    <location>
        <begin position="144"/>
        <end position="161"/>
    </location>
</feature>
<evidence type="ECO:0008006" key="4">
    <source>
        <dbReference type="Google" id="ProtNLM"/>
    </source>
</evidence>
<evidence type="ECO:0000313" key="3">
    <source>
        <dbReference type="Proteomes" id="UP001500621"/>
    </source>
</evidence>
<feature type="transmembrane region" description="Helical" evidence="1">
    <location>
        <begin position="193"/>
        <end position="212"/>
    </location>
</feature>
<keyword evidence="1" id="KW-0472">Membrane</keyword>
<dbReference type="RefSeq" id="WP_345266157.1">
    <property type="nucleotide sequence ID" value="NZ_BAABIM010000002.1"/>
</dbReference>
<keyword evidence="1" id="KW-0812">Transmembrane</keyword>
<keyword evidence="1" id="KW-1133">Transmembrane helix</keyword>
<name>A0ABP8WAT9_9ACTN</name>
<feature type="transmembrane region" description="Helical" evidence="1">
    <location>
        <begin position="403"/>
        <end position="422"/>
    </location>
</feature>
<keyword evidence="3" id="KW-1185">Reference proteome</keyword>
<accession>A0ABP8WAT9</accession>
<dbReference type="Proteomes" id="UP001500621">
    <property type="component" value="Unassembled WGS sequence"/>
</dbReference>